<accession>A0AAU9V6M4</accession>
<organism evidence="2 3">
    <name type="scientific">Euphydryas editha</name>
    <name type="common">Edith's checkerspot</name>
    <dbReference type="NCBI Taxonomy" id="104508"/>
    <lineage>
        <taxon>Eukaryota</taxon>
        <taxon>Metazoa</taxon>
        <taxon>Ecdysozoa</taxon>
        <taxon>Arthropoda</taxon>
        <taxon>Hexapoda</taxon>
        <taxon>Insecta</taxon>
        <taxon>Pterygota</taxon>
        <taxon>Neoptera</taxon>
        <taxon>Endopterygota</taxon>
        <taxon>Lepidoptera</taxon>
        <taxon>Glossata</taxon>
        <taxon>Ditrysia</taxon>
        <taxon>Papilionoidea</taxon>
        <taxon>Nymphalidae</taxon>
        <taxon>Nymphalinae</taxon>
        <taxon>Euphydryas</taxon>
    </lineage>
</organism>
<sequence length="126" mass="14666">MKYWCCKSTTGGATDTIKCIKCNHQYHLQCILPARNKRDTSPDFKKSWTSLLEQVRSIISTEITCLKDELRSSLAPLKNELKALKDEFSRKGYRYVWVKNCCIMVRRNDTSPVLHIINVNDLKKIQ</sequence>
<gene>
    <name evidence="2" type="ORF">EEDITHA_LOCUS19948</name>
</gene>
<comment type="caution">
    <text evidence="2">The sequence shown here is derived from an EMBL/GenBank/DDBJ whole genome shotgun (WGS) entry which is preliminary data.</text>
</comment>
<dbReference type="Proteomes" id="UP001153954">
    <property type="component" value="Unassembled WGS sequence"/>
</dbReference>
<proteinExistence type="predicted"/>
<protein>
    <recommendedName>
        <fullName evidence="1">FP protein C-terminal domain-containing protein</fullName>
    </recommendedName>
</protein>
<feature type="domain" description="FP protein C-terminal" evidence="1">
    <location>
        <begin position="81"/>
        <end position="125"/>
    </location>
</feature>
<keyword evidence="3" id="KW-1185">Reference proteome</keyword>
<evidence type="ECO:0000313" key="2">
    <source>
        <dbReference type="EMBL" id="CAH2105728.1"/>
    </source>
</evidence>
<name>A0AAU9V6M4_EUPED</name>
<dbReference type="Pfam" id="PF25298">
    <property type="entry name" value="Baculo_FP_2nd"/>
    <property type="match status" value="1"/>
</dbReference>
<dbReference type="AlphaFoldDB" id="A0AAU9V6M4"/>
<evidence type="ECO:0000313" key="3">
    <source>
        <dbReference type="Proteomes" id="UP001153954"/>
    </source>
</evidence>
<dbReference type="InterPro" id="IPR057251">
    <property type="entry name" value="FP_C"/>
</dbReference>
<reference evidence="2" key="1">
    <citation type="submission" date="2022-03" db="EMBL/GenBank/DDBJ databases">
        <authorList>
            <person name="Tunstrom K."/>
        </authorList>
    </citation>
    <scope>NUCLEOTIDE SEQUENCE</scope>
</reference>
<evidence type="ECO:0000259" key="1">
    <source>
        <dbReference type="Pfam" id="PF25298"/>
    </source>
</evidence>
<dbReference type="EMBL" id="CAKOGL010000028">
    <property type="protein sequence ID" value="CAH2105728.1"/>
    <property type="molecule type" value="Genomic_DNA"/>
</dbReference>